<sequence>MKATRETSLGFISCLCFRSVLFGMRAAMLDAWGLFLSVLIGLVWFAGGGGHVAAQETDAVCKEQFSWMRNSLGQNPCLVEAFVEGACHEDGDWSIPAAQGSSSIYPGPSKQSANKCSCSSVAFSLLSACAFCQGASLNTWSNFIMNCSADDITNPGYPHDIPSGTTIPAWAFAAVDINADKWDPKNAKSLQFTGEH</sequence>
<evidence type="ECO:0000256" key="1">
    <source>
        <dbReference type="SAM" id="Phobius"/>
    </source>
</evidence>
<keyword evidence="1" id="KW-0812">Transmembrane</keyword>
<reference evidence="2" key="1">
    <citation type="journal article" date="2021" name="New Phytol.">
        <title>Evolutionary innovations through gain and loss of genes in the ectomycorrhizal Boletales.</title>
        <authorList>
            <person name="Wu G."/>
            <person name="Miyauchi S."/>
            <person name="Morin E."/>
            <person name="Kuo A."/>
            <person name="Drula E."/>
            <person name="Varga T."/>
            <person name="Kohler A."/>
            <person name="Feng B."/>
            <person name="Cao Y."/>
            <person name="Lipzen A."/>
            <person name="Daum C."/>
            <person name="Hundley H."/>
            <person name="Pangilinan J."/>
            <person name="Johnson J."/>
            <person name="Barry K."/>
            <person name="LaButti K."/>
            <person name="Ng V."/>
            <person name="Ahrendt S."/>
            <person name="Min B."/>
            <person name="Choi I.G."/>
            <person name="Park H."/>
            <person name="Plett J.M."/>
            <person name="Magnuson J."/>
            <person name="Spatafora J.W."/>
            <person name="Nagy L.G."/>
            <person name="Henrissat B."/>
            <person name="Grigoriev I.V."/>
            <person name="Yang Z.L."/>
            <person name="Xu J."/>
            <person name="Martin F.M."/>
        </authorList>
    </citation>
    <scope>NUCLEOTIDE SEQUENCE</scope>
    <source>
        <strain evidence="2">KKN 215</strain>
    </source>
</reference>
<dbReference type="AlphaFoldDB" id="A0A8K0V1H2"/>
<proteinExistence type="predicted"/>
<dbReference type="OrthoDB" id="2526171at2759"/>
<comment type="caution">
    <text evidence="2">The sequence shown here is derived from an EMBL/GenBank/DDBJ whole genome shotgun (WGS) entry which is preliminary data.</text>
</comment>
<gene>
    <name evidence="2" type="ORF">BXZ70DRAFT_912976</name>
</gene>
<accession>A0A8K0V1H2</accession>
<evidence type="ECO:0000313" key="3">
    <source>
        <dbReference type="Proteomes" id="UP000813824"/>
    </source>
</evidence>
<keyword evidence="3" id="KW-1185">Reference proteome</keyword>
<evidence type="ECO:0000313" key="2">
    <source>
        <dbReference type="EMBL" id="KAH8107849.1"/>
    </source>
</evidence>
<organism evidence="2 3">
    <name type="scientific">Cristinia sonorae</name>
    <dbReference type="NCBI Taxonomy" id="1940300"/>
    <lineage>
        <taxon>Eukaryota</taxon>
        <taxon>Fungi</taxon>
        <taxon>Dikarya</taxon>
        <taxon>Basidiomycota</taxon>
        <taxon>Agaricomycotina</taxon>
        <taxon>Agaricomycetes</taxon>
        <taxon>Agaricomycetidae</taxon>
        <taxon>Agaricales</taxon>
        <taxon>Pleurotineae</taxon>
        <taxon>Stephanosporaceae</taxon>
        <taxon>Cristinia</taxon>
    </lineage>
</organism>
<keyword evidence="1" id="KW-0472">Membrane</keyword>
<dbReference type="EMBL" id="JAEVFJ010000001">
    <property type="protein sequence ID" value="KAH8107849.1"/>
    <property type="molecule type" value="Genomic_DNA"/>
</dbReference>
<keyword evidence="1" id="KW-1133">Transmembrane helix</keyword>
<dbReference type="Proteomes" id="UP000813824">
    <property type="component" value="Unassembled WGS sequence"/>
</dbReference>
<protein>
    <submittedName>
        <fullName evidence="2">Uncharacterized protein</fullName>
    </submittedName>
</protein>
<feature type="transmembrane region" description="Helical" evidence="1">
    <location>
        <begin position="32"/>
        <end position="54"/>
    </location>
</feature>
<name>A0A8K0V1H2_9AGAR</name>